<evidence type="ECO:0000256" key="2">
    <source>
        <dbReference type="ARBA" id="ARBA00007957"/>
    </source>
</evidence>
<evidence type="ECO:0000256" key="6">
    <source>
        <dbReference type="ARBA" id="ARBA00022723"/>
    </source>
</evidence>
<dbReference type="Pfam" id="PF01475">
    <property type="entry name" value="FUR"/>
    <property type="match status" value="1"/>
</dbReference>
<reference evidence="11 12" key="1">
    <citation type="submission" date="2024-10" db="EMBL/GenBank/DDBJ databases">
        <title>The Natural Products Discovery Center: Release of the First 8490 Sequenced Strains for Exploring Actinobacteria Biosynthetic Diversity.</title>
        <authorList>
            <person name="Kalkreuter E."/>
            <person name="Kautsar S.A."/>
            <person name="Yang D."/>
            <person name="Bader C.D."/>
            <person name="Teijaro C.N."/>
            <person name="Fluegel L."/>
            <person name="Davis C.M."/>
            <person name="Simpson J.R."/>
            <person name="Lauterbach L."/>
            <person name="Steele A.D."/>
            <person name="Gui C."/>
            <person name="Meng S."/>
            <person name="Li G."/>
            <person name="Viehrig K."/>
            <person name="Ye F."/>
            <person name="Su P."/>
            <person name="Kiefer A.F."/>
            <person name="Nichols A."/>
            <person name="Cepeda A.J."/>
            <person name="Yan W."/>
            <person name="Fan B."/>
            <person name="Jiang Y."/>
            <person name="Adhikari A."/>
            <person name="Zheng C.-J."/>
            <person name="Schuster L."/>
            <person name="Cowan T.M."/>
            <person name="Smanski M.J."/>
            <person name="Chevrette M.G."/>
            <person name="De Carvalho L.P.S."/>
            <person name="Shen B."/>
        </authorList>
    </citation>
    <scope>NUCLEOTIDE SEQUENCE [LARGE SCALE GENOMIC DNA]</scope>
    <source>
        <strain evidence="11 12">NPDC049639</strain>
    </source>
</reference>
<comment type="subcellular location">
    <subcellularLocation>
        <location evidence="1">Cytoplasm</location>
    </subcellularLocation>
</comment>
<evidence type="ECO:0000256" key="4">
    <source>
        <dbReference type="ARBA" id="ARBA00022490"/>
    </source>
</evidence>
<keyword evidence="7" id="KW-0862">Zinc</keyword>
<dbReference type="EMBL" id="JBITLV010000002">
    <property type="protein sequence ID" value="MFI7587148.1"/>
    <property type="molecule type" value="Genomic_DNA"/>
</dbReference>
<comment type="subunit">
    <text evidence="3">Homodimer.</text>
</comment>
<keyword evidence="10" id="KW-0804">Transcription</keyword>
<evidence type="ECO:0000313" key="12">
    <source>
        <dbReference type="Proteomes" id="UP001612915"/>
    </source>
</evidence>
<gene>
    <name evidence="11" type="ORF">ACIB24_08750</name>
</gene>
<dbReference type="SUPFAM" id="SSF46785">
    <property type="entry name" value="Winged helix' DNA-binding domain"/>
    <property type="match status" value="1"/>
</dbReference>
<comment type="caution">
    <text evidence="11">The sequence shown here is derived from an EMBL/GenBank/DDBJ whole genome shotgun (WGS) entry which is preliminary data.</text>
</comment>
<keyword evidence="5" id="KW-0678">Repressor</keyword>
<dbReference type="InterPro" id="IPR043135">
    <property type="entry name" value="Fur_C"/>
</dbReference>
<dbReference type="PANTHER" id="PTHR33202">
    <property type="entry name" value="ZINC UPTAKE REGULATION PROTEIN"/>
    <property type="match status" value="1"/>
</dbReference>
<comment type="similarity">
    <text evidence="2">Belongs to the Fur family.</text>
</comment>
<evidence type="ECO:0000256" key="9">
    <source>
        <dbReference type="ARBA" id="ARBA00023125"/>
    </source>
</evidence>
<proteinExistence type="inferred from homology"/>
<evidence type="ECO:0000313" key="11">
    <source>
        <dbReference type="EMBL" id="MFI7587148.1"/>
    </source>
</evidence>
<keyword evidence="6" id="KW-0479">Metal-binding</keyword>
<evidence type="ECO:0000256" key="10">
    <source>
        <dbReference type="ARBA" id="ARBA00023163"/>
    </source>
</evidence>
<organism evidence="11 12">
    <name type="scientific">Spongisporangium articulatum</name>
    <dbReference type="NCBI Taxonomy" id="3362603"/>
    <lineage>
        <taxon>Bacteria</taxon>
        <taxon>Bacillati</taxon>
        <taxon>Actinomycetota</taxon>
        <taxon>Actinomycetes</taxon>
        <taxon>Kineosporiales</taxon>
        <taxon>Kineosporiaceae</taxon>
        <taxon>Spongisporangium</taxon>
    </lineage>
</organism>
<dbReference type="RefSeq" id="WP_398278206.1">
    <property type="nucleotide sequence ID" value="NZ_JBITLV010000002.1"/>
</dbReference>
<dbReference type="Gene3D" id="1.10.10.10">
    <property type="entry name" value="Winged helix-like DNA-binding domain superfamily/Winged helix DNA-binding domain"/>
    <property type="match status" value="1"/>
</dbReference>
<protein>
    <submittedName>
        <fullName evidence="11">Fur family transcriptional regulator</fullName>
    </submittedName>
</protein>
<dbReference type="PANTHER" id="PTHR33202:SF2">
    <property type="entry name" value="FERRIC UPTAKE REGULATION PROTEIN"/>
    <property type="match status" value="1"/>
</dbReference>
<keyword evidence="9" id="KW-0238">DNA-binding</keyword>
<keyword evidence="12" id="KW-1185">Reference proteome</keyword>
<accession>A0ABW8AM27</accession>
<dbReference type="Gene3D" id="3.30.1490.190">
    <property type="match status" value="1"/>
</dbReference>
<keyword evidence="8" id="KW-0805">Transcription regulation</keyword>
<name>A0ABW8AM27_9ACTN</name>
<dbReference type="Proteomes" id="UP001612915">
    <property type="component" value="Unassembled WGS sequence"/>
</dbReference>
<dbReference type="InterPro" id="IPR036388">
    <property type="entry name" value="WH-like_DNA-bd_sf"/>
</dbReference>
<keyword evidence="4" id="KW-0963">Cytoplasm</keyword>
<evidence type="ECO:0000256" key="5">
    <source>
        <dbReference type="ARBA" id="ARBA00022491"/>
    </source>
</evidence>
<dbReference type="CDD" id="cd07153">
    <property type="entry name" value="Fur_like"/>
    <property type="match status" value="1"/>
</dbReference>
<evidence type="ECO:0000256" key="7">
    <source>
        <dbReference type="ARBA" id="ARBA00022833"/>
    </source>
</evidence>
<sequence length="140" mass="15356">MEAKADTRPTKRRETWQRAAVSHALDGTDAFVSAQQLHAMLRQGGDSVGLATVYRTLQQLAEDGEVDVLRTGEAELMYRRCSTGHHHHLVCRHCRKTVEVDSAAVERWARGIAADNGFVEVDHVVEVLGTCADCATPTSS</sequence>
<evidence type="ECO:0000256" key="3">
    <source>
        <dbReference type="ARBA" id="ARBA00011738"/>
    </source>
</evidence>
<evidence type="ECO:0000256" key="1">
    <source>
        <dbReference type="ARBA" id="ARBA00004496"/>
    </source>
</evidence>
<dbReference type="InterPro" id="IPR036390">
    <property type="entry name" value="WH_DNA-bd_sf"/>
</dbReference>
<evidence type="ECO:0000256" key="8">
    <source>
        <dbReference type="ARBA" id="ARBA00023015"/>
    </source>
</evidence>
<dbReference type="InterPro" id="IPR002481">
    <property type="entry name" value="FUR"/>
</dbReference>